<dbReference type="STRING" id="447689.BA195_05575"/>
<sequence length="340" mass="36543">MKKITLSLLAVFGLMFNVSAQDGPEGMLFADSEDTNRLINAYMNPAMKGLVYGMSNGWYHTAKVHKKFGFDITIGVSGATAPSKEEMFSLSNLKSINQATGGGITSATVVGSENDGSNATVTFQENGITYTGTFEMPGGVKESLPLDFVPAPAIQASLGLPFKSEVILRFVPKVGEDDVKGSLFGIGLKKEITSWFGPLDKLPLHVSILAAYTTMGVDYDIKDENTSDNIAIENGKIDFDLNSYTVQAIASLNFPIINVYGGVGYTGGSSSVDMLGKYTLSYNASLNQRVLNDPLNLDSNTGRFNATIGTRLSLGFFKIFGSYTMQEYNSVNAGIAFSFR</sequence>
<dbReference type="EMBL" id="MAKX01000001">
    <property type="protein sequence ID" value="OCK44156.1"/>
    <property type="molecule type" value="Genomic_DNA"/>
</dbReference>
<reference evidence="2 3" key="1">
    <citation type="submission" date="2016-06" db="EMBL/GenBank/DDBJ databases">
        <title>Draft Genome Sequence of Tenacibaculum soleae UCD-KL19.</title>
        <authorList>
            <person name="Eisen J.A."/>
            <person name="Coil D.A."/>
            <person name="Lujan K.M."/>
        </authorList>
    </citation>
    <scope>NUCLEOTIDE SEQUENCE [LARGE SCALE GENOMIC DNA]</scope>
    <source>
        <strain evidence="2 3">UCD-KL19</strain>
    </source>
</reference>
<evidence type="ECO:0000256" key="1">
    <source>
        <dbReference type="SAM" id="SignalP"/>
    </source>
</evidence>
<protein>
    <recommendedName>
        <fullName evidence="4">Outer membrane protein beta-barrel domain-containing protein</fullName>
    </recommendedName>
</protein>
<name>A0A1B9Y315_9FLAO</name>
<accession>A0A1B9Y315</accession>
<evidence type="ECO:0000313" key="2">
    <source>
        <dbReference type="EMBL" id="OCK44156.1"/>
    </source>
</evidence>
<proteinExistence type="predicted"/>
<dbReference type="OrthoDB" id="9775382at2"/>
<evidence type="ECO:0000313" key="3">
    <source>
        <dbReference type="Proteomes" id="UP000093186"/>
    </source>
</evidence>
<dbReference type="Proteomes" id="UP000093186">
    <property type="component" value="Unassembled WGS sequence"/>
</dbReference>
<dbReference type="Pfam" id="PF20230">
    <property type="entry name" value="DUF6588"/>
    <property type="match status" value="1"/>
</dbReference>
<dbReference type="RefSeq" id="WP_068703256.1">
    <property type="nucleotide sequence ID" value="NZ_MAKX01000001.1"/>
</dbReference>
<feature type="chain" id="PRO_5008640060" description="Outer membrane protein beta-barrel domain-containing protein" evidence="1">
    <location>
        <begin position="21"/>
        <end position="340"/>
    </location>
</feature>
<dbReference type="AlphaFoldDB" id="A0A1B9Y315"/>
<evidence type="ECO:0008006" key="4">
    <source>
        <dbReference type="Google" id="ProtNLM"/>
    </source>
</evidence>
<gene>
    <name evidence="2" type="ORF">BA195_05575</name>
</gene>
<keyword evidence="1" id="KW-0732">Signal</keyword>
<organism evidence="2 3">
    <name type="scientific">Tenacibaculum soleae</name>
    <dbReference type="NCBI Taxonomy" id="447689"/>
    <lineage>
        <taxon>Bacteria</taxon>
        <taxon>Pseudomonadati</taxon>
        <taxon>Bacteroidota</taxon>
        <taxon>Flavobacteriia</taxon>
        <taxon>Flavobacteriales</taxon>
        <taxon>Flavobacteriaceae</taxon>
        <taxon>Tenacibaculum</taxon>
    </lineage>
</organism>
<feature type="signal peptide" evidence="1">
    <location>
        <begin position="1"/>
        <end position="20"/>
    </location>
</feature>
<dbReference type="InterPro" id="IPR046495">
    <property type="entry name" value="DUF6588"/>
</dbReference>
<comment type="caution">
    <text evidence="2">The sequence shown here is derived from an EMBL/GenBank/DDBJ whole genome shotgun (WGS) entry which is preliminary data.</text>
</comment>
<keyword evidence="3" id="KW-1185">Reference proteome</keyword>